<dbReference type="GeneID" id="28897012"/>
<protein>
    <recommendedName>
        <fullName evidence="5">5-formyltetrahydrofolate cyclo-ligase</fullName>
        <ecNumber evidence="5">6.3.3.2</ecNumber>
    </recommendedName>
</protein>
<evidence type="ECO:0000256" key="4">
    <source>
        <dbReference type="ARBA" id="ARBA00036539"/>
    </source>
</evidence>
<dbReference type="GO" id="GO:0005739">
    <property type="term" value="C:mitochondrion"/>
    <property type="evidence" value="ECO:0007669"/>
    <property type="project" value="TreeGrafter"/>
</dbReference>
<feature type="binding site" evidence="6">
    <location>
        <position position="60"/>
    </location>
    <ligand>
        <name>substrate</name>
    </ligand>
</feature>
<evidence type="ECO:0000313" key="7">
    <source>
        <dbReference type="EMBL" id="KZF25414.1"/>
    </source>
</evidence>
<dbReference type="GO" id="GO:0009396">
    <property type="term" value="P:folic acid-containing compound biosynthetic process"/>
    <property type="evidence" value="ECO:0007669"/>
    <property type="project" value="TreeGrafter"/>
</dbReference>
<gene>
    <name evidence="7" type="ORF">L228DRAFT_244249</name>
</gene>
<dbReference type="InterPro" id="IPR002698">
    <property type="entry name" value="FTHF_cligase"/>
</dbReference>
<dbReference type="OrthoDB" id="2015992at2759"/>
<comment type="similarity">
    <text evidence="1">Belongs to the 5-formyltetrahydrofolate cyclo-ligase family.</text>
</comment>
<evidence type="ECO:0000256" key="2">
    <source>
        <dbReference type="ARBA" id="ARBA00022741"/>
    </source>
</evidence>
<feature type="binding site" evidence="6">
    <location>
        <begin position="8"/>
        <end position="12"/>
    </location>
    <ligand>
        <name>ATP</name>
        <dbReference type="ChEBI" id="CHEBI:30616"/>
    </ligand>
</feature>
<organism evidence="7 8">
    <name type="scientific">Xylona heveae (strain CBS 132557 / TC161)</name>
    <dbReference type="NCBI Taxonomy" id="1328760"/>
    <lineage>
        <taxon>Eukaryota</taxon>
        <taxon>Fungi</taxon>
        <taxon>Dikarya</taxon>
        <taxon>Ascomycota</taxon>
        <taxon>Pezizomycotina</taxon>
        <taxon>Xylonomycetes</taxon>
        <taxon>Xylonales</taxon>
        <taxon>Xylonaceae</taxon>
        <taxon>Xylona</taxon>
    </lineage>
</organism>
<dbReference type="PANTHER" id="PTHR23407:SF1">
    <property type="entry name" value="5-FORMYLTETRAHYDROFOLATE CYCLO-LIGASE"/>
    <property type="match status" value="1"/>
</dbReference>
<evidence type="ECO:0000256" key="6">
    <source>
        <dbReference type="PIRSR" id="PIRSR006806-1"/>
    </source>
</evidence>
<dbReference type="RefSeq" id="XP_018190969.1">
    <property type="nucleotide sequence ID" value="XM_018331875.1"/>
</dbReference>
<evidence type="ECO:0000256" key="1">
    <source>
        <dbReference type="ARBA" id="ARBA00010638"/>
    </source>
</evidence>
<dbReference type="EMBL" id="KV407455">
    <property type="protein sequence ID" value="KZF25414.1"/>
    <property type="molecule type" value="Genomic_DNA"/>
</dbReference>
<dbReference type="Pfam" id="PF01812">
    <property type="entry name" value="5-FTHF_cyc-lig"/>
    <property type="match status" value="1"/>
</dbReference>
<dbReference type="InterPro" id="IPR024185">
    <property type="entry name" value="FTHF_cligase-like_sf"/>
</dbReference>
<dbReference type="FunFam" id="3.40.50.10420:FF:000007">
    <property type="entry name" value="5-formyltetrahydrofolate cyclo-ligase"/>
    <property type="match status" value="1"/>
</dbReference>
<name>A0A165IUN7_XYLHT</name>
<dbReference type="GO" id="GO:0030272">
    <property type="term" value="F:5-formyltetrahydrofolate cyclo-ligase activity"/>
    <property type="evidence" value="ECO:0007669"/>
    <property type="project" value="UniProtKB-EC"/>
</dbReference>
<dbReference type="PANTHER" id="PTHR23407">
    <property type="entry name" value="ATPASE INHIBITOR/5-FORMYLTETRAHYDROFOLATE CYCLO-LIGASE"/>
    <property type="match status" value="1"/>
</dbReference>
<dbReference type="FunCoup" id="A0A165IUN7">
    <property type="interactions" value="202"/>
</dbReference>
<keyword evidence="7" id="KW-0436">Ligase</keyword>
<dbReference type="STRING" id="1328760.A0A165IUN7"/>
<accession>A0A165IUN7</accession>
<dbReference type="OMA" id="DKWGIPT"/>
<dbReference type="InParanoid" id="A0A165IUN7"/>
<feature type="binding site" evidence="6">
    <location>
        <position position="54"/>
    </location>
    <ligand>
        <name>substrate</name>
    </ligand>
</feature>
<evidence type="ECO:0000313" key="8">
    <source>
        <dbReference type="Proteomes" id="UP000076632"/>
    </source>
</evidence>
<dbReference type="GO" id="GO:0005524">
    <property type="term" value="F:ATP binding"/>
    <property type="evidence" value="ECO:0007669"/>
    <property type="project" value="UniProtKB-KW"/>
</dbReference>
<evidence type="ECO:0000256" key="5">
    <source>
        <dbReference type="ARBA" id="ARBA00038966"/>
    </source>
</evidence>
<sequence>MATLKIAKRELRQQIRKTLSSLSPESVTSQSGNVFNTLTQLPEYKSAKRIGIYLSMPSGEIDTAPIVLDALQAGKTVFVPYTYNHTAQSGQTVSLMDMLSLHSLTDYQSLQPDNWGIPTPSKDSIAGRQNCLGDLGRLPADRVGIEQGKGGLDFLVMPGMAFDTKLGRLGHGKGFYDMFLQKMNENQKSKLGENAKMPLLIGLSLKEQLLPEEQEVPKDSTDWLLDGLIVGDGRVLGPREH</sequence>
<reference evidence="7 8" key="1">
    <citation type="journal article" date="2016" name="Fungal Biol.">
        <title>The genome of Xylona heveae provides a window into fungal endophytism.</title>
        <authorList>
            <person name="Gazis R."/>
            <person name="Kuo A."/>
            <person name="Riley R."/>
            <person name="LaButti K."/>
            <person name="Lipzen A."/>
            <person name="Lin J."/>
            <person name="Amirebrahimi M."/>
            <person name="Hesse C.N."/>
            <person name="Spatafora J.W."/>
            <person name="Henrissat B."/>
            <person name="Hainaut M."/>
            <person name="Grigoriev I.V."/>
            <person name="Hibbett D.S."/>
        </authorList>
    </citation>
    <scope>NUCLEOTIDE SEQUENCE [LARGE SCALE GENOMIC DNA]</scope>
    <source>
        <strain evidence="7 8">TC161</strain>
    </source>
</reference>
<dbReference type="Proteomes" id="UP000076632">
    <property type="component" value="Unassembled WGS sequence"/>
</dbReference>
<dbReference type="GO" id="GO:0035999">
    <property type="term" value="P:tetrahydrofolate interconversion"/>
    <property type="evidence" value="ECO:0007669"/>
    <property type="project" value="TreeGrafter"/>
</dbReference>
<keyword evidence="8" id="KW-1185">Reference proteome</keyword>
<dbReference type="EC" id="6.3.3.2" evidence="5"/>
<dbReference type="InterPro" id="IPR037171">
    <property type="entry name" value="NagB/RpiA_transferase-like"/>
</dbReference>
<proteinExistence type="inferred from homology"/>
<dbReference type="PIRSF" id="PIRSF006806">
    <property type="entry name" value="FTHF_cligase"/>
    <property type="match status" value="1"/>
</dbReference>
<dbReference type="AlphaFoldDB" id="A0A165IUN7"/>
<keyword evidence="2 6" id="KW-0547">Nucleotide-binding</keyword>
<comment type="catalytic activity">
    <reaction evidence="4">
        <text>(6S)-5-formyl-5,6,7,8-tetrahydrofolate + ATP = (6R)-5,10-methenyltetrahydrofolate + ADP + phosphate</text>
        <dbReference type="Rhea" id="RHEA:10488"/>
        <dbReference type="ChEBI" id="CHEBI:30616"/>
        <dbReference type="ChEBI" id="CHEBI:43474"/>
        <dbReference type="ChEBI" id="CHEBI:57455"/>
        <dbReference type="ChEBI" id="CHEBI:57457"/>
        <dbReference type="ChEBI" id="CHEBI:456216"/>
        <dbReference type="EC" id="6.3.3.2"/>
    </reaction>
</comment>
<evidence type="ECO:0000256" key="3">
    <source>
        <dbReference type="ARBA" id="ARBA00022840"/>
    </source>
</evidence>
<dbReference type="SUPFAM" id="SSF100950">
    <property type="entry name" value="NagB/RpiA/CoA transferase-like"/>
    <property type="match status" value="1"/>
</dbReference>
<dbReference type="Gene3D" id="3.40.50.10420">
    <property type="entry name" value="NagB/RpiA/CoA transferase-like"/>
    <property type="match status" value="1"/>
</dbReference>
<feature type="binding site" evidence="6">
    <location>
        <begin position="168"/>
        <end position="176"/>
    </location>
    <ligand>
        <name>ATP</name>
        <dbReference type="ChEBI" id="CHEBI:30616"/>
    </ligand>
</feature>
<keyword evidence="3 6" id="KW-0067">ATP-binding</keyword>